<dbReference type="GO" id="GO:0003677">
    <property type="term" value="F:DNA binding"/>
    <property type="evidence" value="ECO:0007669"/>
    <property type="project" value="UniProtKB-KW"/>
</dbReference>
<dbReference type="Proteomes" id="UP000675880">
    <property type="component" value="Unassembled WGS sequence"/>
</dbReference>
<dbReference type="Pfam" id="PF00436">
    <property type="entry name" value="SSB"/>
    <property type="match status" value="1"/>
</dbReference>
<dbReference type="InterPro" id="IPR012340">
    <property type="entry name" value="NA-bd_OB-fold"/>
</dbReference>
<accession>A0ABM8S8Y6</accession>
<comment type="caution">
    <text evidence="4">The sequence shown here is derived from an EMBL/GenBank/DDBJ whole genome shotgun (WGS) entry which is preliminary data.</text>
</comment>
<organism evidence="4 5">
    <name type="scientific">Nitrospira defluvii</name>
    <dbReference type="NCBI Taxonomy" id="330214"/>
    <lineage>
        <taxon>Bacteria</taxon>
        <taxon>Pseudomonadati</taxon>
        <taxon>Nitrospirota</taxon>
        <taxon>Nitrospiria</taxon>
        <taxon>Nitrospirales</taxon>
        <taxon>Nitrospiraceae</taxon>
        <taxon>Nitrospira</taxon>
    </lineage>
</organism>
<keyword evidence="5" id="KW-1185">Reference proteome</keyword>
<dbReference type="CDD" id="cd04496">
    <property type="entry name" value="SSB_OBF"/>
    <property type="match status" value="1"/>
</dbReference>
<dbReference type="InterPro" id="IPR000424">
    <property type="entry name" value="Primosome_PriB/ssb"/>
</dbReference>
<evidence type="ECO:0000313" key="4">
    <source>
        <dbReference type="EMBL" id="CAE6795284.1"/>
    </source>
</evidence>
<dbReference type="NCBIfam" id="TIGR00621">
    <property type="entry name" value="ssb"/>
    <property type="match status" value="1"/>
</dbReference>
<proteinExistence type="predicted"/>
<evidence type="ECO:0000313" key="5">
    <source>
        <dbReference type="Proteomes" id="UP000675880"/>
    </source>
</evidence>
<evidence type="ECO:0000256" key="2">
    <source>
        <dbReference type="PROSITE-ProRule" id="PRU00252"/>
    </source>
</evidence>
<dbReference type="PANTHER" id="PTHR10302:SF25">
    <property type="entry name" value="PRIMOSOMAL REPLICATION PROTEIN N"/>
    <property type="match status" value="1"/>
</dbReference>
<dbReference type="InterPro" id="IPR011344">
    <property type="entry name" value="ssDNA-bd"/>
</dbReference>
<dbReference type="RefSeq" id="WP_213044030.1">
    <property type="nucleotide sequence ID" value="NZ_CAJNBJ010000020.1"/>
</dbReference>
<dbReference type="SUPFAM" id="SSF50249">
    <property type="entry name" value="Nucleic acid-binding proteins"/>
    <property type="match status" value="1"/>
</dbReference>
<name>A0ABM8S8Y6_9BACT</name>
<keyword evidence="1 2" id="KW-0238">DNA-binding</keyword>
<reference evidence="4 5" key="1">
    <citation type="submission" date="2021-02" db="EMBL/GenBank/DDBJ databases">
        <authorList>
            <person name="Han P."/>
        </authorList>
    </citation>
    <scope>NUCLEOTIDE SEQUENCE [LARGE SCALE GENOMIC DNA]</scope>
    <source>
        <strain evidence="4">Candidatus Nitrospira sp. ZN2</strain>
    </source>
</reference>
<sequence>MNTSTQTPQEMKKPYRDTNKIEIAGQLGQNPEIVALTSGRIIVTGSLASHRNYVKDGQTAKKTNWVPFTYRGDKPEEFANALRKGDQVLLLGTLDYREWIDESTQTKRSTLEVAAFEYKLIREGKHH</sequence>
<protein>
    <recommendedName>
        <fullName evidence="3">Single-stranded DNA-binding protein</fullName>
    </recommendedName>
</protein>
<gene>
    <name evidence="4" type="ORF">NSPZN2_70061</name>
</gene>
<evidence type="ECO:0000256" key="3">
    <source>
        <dbReference type="RuleBase" id="RU000524"/>
    </source>
</evidence>
<dbReference type="PROSITE" id="PS50935">
    <property type="entry name" value="SSB"/>
    <property type="match status" value="1"/>
</dbReference>
<evidence type="ECO:0000256" key="1">
    <source>
        <dbReference type="ARBA" id="ARBA00023125"/>
    </source>
</evidence>
<dbReference type="EMBL" id="CAJNBJ010000020">
    <property type="protein sequence ID" value="CAE6795284.1"/>
    <property type="molecule type" value="Genomic_DNA"/>
</dbReference>
<dbReference type="PANTHER" id="PTHR10302">
    <property type="entry name" value="SINGLE-STRANDED DNA-BINDING PROTEIN"/>
    <property type="match status" value="1"/>
</dbReference>
<dbReference type="Gene3D" id="2.40.50.140">
    <property type="entry name" value="Nucleic acid-binding proteins"/>
    <property type="match status" value="1"/>
</dbReference>